<dbReference type="PaxDb" id="7159-AAEL017027-PA"/>
<reference evidence="3" key="2">
    <citation type="journal article" date="2007" name="Science">
        <title>Genome sequence of Aedes aegypti, a major arbovirus vector.</title>
        <authorList>
            <person name="Nene V."/>
            <person name="Wortman J.R."/>
            <person name="Lawson D."/>
            <person name="Haas B."/>
            <person name="Kodira C."/>
            <person name="Tu Z.J."/>
            <person name="Loftus B."/>
            <person name="Xi Z."/>
            <person name="Megy K."/>
            <person name="Grabherr M."/>
            <person name="Ren Q."/>
            <person name="Zdobnov E.M."/>
            <person name="Lobo N.F."/>
            <person name="Campbell K.S."/>
            <person name="Brown S.E."/>
            <person name="Bonaldo M.F."/>
            <person name="Zhu J."/>
            <person name="Sinkins S.P."/>
            <person name="Hogenkamp D.G."/>
            <person name="Amedeo P."/>
            <person name="Arensburger P."/>
            <person name="Atkinson P.W."/>
            <person name="Bidwell S."/>
            <person name="Biedler J."/>
            <person name="Birney E."/>
            <person name="Bruggner R.V."/>
            <person name="Costas J."/>
            <person name="Coy M.R."/>
            <person name="Crabtree J."/>
            <person name="Crawford M."/>
            <person name="Debruyn B."/>
            <person name="Decaprio D."/>
            <person name="Eiglmeier K."/>
            <person name="Eisenstadt E."/>
            <person name="El-Dorry H."/>
            <person name="Gelbart W.M."/>
            <person name="Gomes S.L."/>
            <person name="Hammond M."/>
            <person name="Hannick L.I."/>
            <person name="Hogan J.R."/>
            <person name="Holmes M.H."/>
            <person name="Jaffe D."/>
            <person name="Johnston J.S."/>
            <person name="Kennedy R.C."/>
            <person name="Koo H."/>
            <person name="Kravitz S."/>
            <person name="Kriventseva E.V."/>
            <person name="Kulp D."/>
            <person name="Labutti K."/>
            <person name="Lee E."/>
            <person name="Li S."/>
            <person name="Lovin D.D."/>
            <person name="Mao C."/>
            <person name="Mauceli E."/>
            <person name="Menck C.F."/>
            <person name="Miller J.R."/>
            <person name="Montgomery P."/>
            <person name="Mori A."/>
            <person name="Nascimento A.L."/>
            <person name="Naveira H.F."/>
            <person name="Nusbaum C."/>
            <person name="O'leary S."/>
            <person name="Orvis J."/>
            <person name="Pertea M."/>
            <person name="Quesneville H."/>
            <person name="Reidenbach K.R."/>
            <person name="Rogers Y.H."/>
            <person name="Roth C.W."/>
            <person name="Schneider J.R."/>
            <person name="Schatz M."/>
            <person name="Shumway M."/>
            <person name="Stanke M."/>
            <person name="Stinson E.O."/>
            <person name="Tubio J.M."/>
            <person name="Vanzee J.P."/>
            <person name="Verjovski-Almeida S."/>
            <person name="Werner D."/>
            <person name="White O."/>
            <person name="Wyder S."/>
            <person name="Zeng Q."/>
            <person name="Zhao Q."/>
            <person name="Zhao Y."/>
            <person name="Hill C.A."/>
            <person name="Raikhel A.S."/>
            <person name="Soares M.B."/>
            <person name="Knudson D.L."/>
            <person name="Lee N.H."/>
            <person name="Galagan J."/>
            <person name="Salzberg S.L."/>
            <person name="Paulsen I.T."/>
            <person name="Dimopoulos G."/>
            <person name="Collins F.H."/>
            <person name="Birren B."/>
            <person name="Fraser-Liggett C.M."/>
            <person name="Severson D.W."/>
        </authorList>
    </citation>
    <scope>NUCLEOTIDE SEQUENCE [LARGE SCALE GENOMIC DNA]</scope>
    <source>
        <strain evidence="3">Liverpool</strain>
    </source>
</reference>
<protein>
    <submittedName>
        <fullName evidence="3">AAEL017027-PA</fullName>
    </submittedName>
</protein>
<reference evidence="3" key="1">
    <citation type="submission" date="2005-10" db="EMBL/GenBank/DDBJ databases">
        <authorList>
            <person name="Loftus B.J."/>
            <person name="Nene V.M."/>
            <person name="Hannick L.I."/>
            <person name="Bidwell S."/>
            <person name="Haas B."/>
            <person name="Amedeo P."/>
            <person name="Orvis J."/>
            <person name="Wortman J.R."/>
            <person name="White O.R."/>
            <person name="Salzberg S."/>
            <person name="Shumway M."/>
            <person name="Koo H."/>
            <person name="Zhao Y."/>
            <person name="Holmes M."/>
            <person name="Miller J."/>
            <person name="Schatz M."/>
            <person name="Pop M."/>
            <person name="Pai G."/>
            <person name="Utterback T."/>
            <person name="Rogers Y.-H."/>
            <person name="Kravitz S."/>
            <person name="Fraser C.M."/>
        </authorList>
    </citation>
    <scope>NUCLEOTIDE SEQUENCE</scope>
    <source>
        <strain evidence="3">Liverpool</strain>
    </source>
</reference>
<dbReference type="HOGENOM" id="CLU_2499700_0_0_1"/>
<evidence type="ECO:0000313" key="4">
    <source>
        <dbReference type="Proteomes" id="UP000682892"/>
    </source>
</evidence>
<evidence type="ECO:0000313" key="3">
    <source>
        <dbReference type="EMBL" id="EJY57343.1"/>
    </source>
</evidence>
<dbReference type="Proteomes" id="UP000682892">
    <property type="component" value="Chromosome 1"/>
</dbReference>
<organism evidence="3 4">
    <name type="scientific">Aedes aegypti</name>
    <name type="common">Yellowfever mosquito</name>
    <name type="synonym">Culex aegypti</name>
    <dbReference type="NCBI Taxonomy" id="7159"/>
    <lineage>
        <taxon>Eukaryota</taxon>
        <taxon>Metazoa</taxon>
        <taxon>Ecdysozoa</taxon>
        <taxon>Arthropoda</taxon>
        <taxon>Hexapoda</taxon>
        <taxon>Insecta</taxon>
        <taxon>Pterygota</taxon>
        <taxon>Neoptera</taxon>
        <taxon>Endopterygota</taxon>
        <taxon>Diptera</taxon>
        <taxon>Nematocera</taxon>
        <taxon>Culicoidea</taxon>
        <taxon>Culicidae</taxon>
        <taxon>Culicinae</taxon>
        <taxon>Aedini</taxon>
        <taxon>Aedes</taxon>
        <taxon>Stegomyia</taxon>
    </lineage>
</organism>
<gene>
    <name evidence="3" type="ORF">AaeL_AAEL017027</name>
</gene>
<sequence length="86" mass="9781">MKSSLFTLMIAIAIVLGLLAEQTLGYSKNLRTGRPDSDIPGYLPPVPKDRVDPELFKRNRERTRSAVMKVRAPVDNRNRPNQYNRG</sequence>
<keyword evidence="2" id="KW-0732">Signal</keyword>
<accession>J9HRV5</accession>
<name>J9HRV5_AEDAE</name>
<dbReference type="AlphaFoldDB" id="J9HRV5"/>
<evidence type="ECO:0000256" key="1">
    <source>
        <dbReference type="SAM" id="MobiDB-lite"/>
    </source>
</evidence>
<feature type="compositionally biased region" description="Basic and acidic residues" evidence="1">
    <location>
        <begin position="47"/>
        <end position="64"/>
    </location>
</feature>
<reference evidence="3" key="3">
    <citation type="submission" date="2012-09" db="EMBL/GenBank/DDBJ databases">
        <authorList>
            <consortium name="VectorBase"/>
        </authorList>
    </citation>
    <scope>NUCLEOTIDE SEQUENCE</scope>
    <source>
        <strain evidence="3">Liverpool</strain>
    </source>
</reference>
<feature type="region of interest" description="Disordered" evidence="1">
    <location>
        <begin position="29"/>
        <end position="86"/>
    </location>
</feature>
<proteinExistence type="predicted"/>
<feature type="chain" id="PRO_5014305606" evidence="2">
    <location>
        <begin position="21"/>
        <end position="86"/>
    </location>
</feature>
<evidence type="ECO:0000256" key="2">
    <source>
        <dbReference type="SAM" id="SignalP"/>
    </source>
</evidence>
<feature type="signal peptide" evidence="2">
    <location>
        <begin position="1"/>
        <end position="20"/>
    </location>
</feature>
<dbReference type="EMBL" id="CH477197">
    <property type="protein sequence ID" value="EJY57343.1"/>
    <property type="molecule type" value="Genomic_DNA"/>
</dbReference>